<keyword evidence="2" id="KW-1185">Reference proteome</keyword>
<sequence>MARGTDLQRAPISLFRRSLLCQLLREVPDALPDVVSTSQQWHGRRKPGDEYTWELSEPHRFFRSCLPGVLESRPIWLWSDAAFVCCKIRAGGCRAAVACYGAGSTSMSWIKKCSGFLGYGRLLRASLSLMKSERKMSELRMILGLCLNYGTYIRR</sequence>
<organism evidence="1 2">
    <name type="scientific">Lasiosphaeris hirsuta</name>
    <dbReference type="NCBI Taxonomy" id="260670"/>
    <lineage>
        <taxon>Eukaryota</taxon>
        <taxon>Fungi</taxon>
        <taxon>Dikarya</taxon>
        <taxon>Ascomycota</taxon>
        <taxon>Pezizomycotina</taxon>
        <taxon>Sordariomycetes</taxon>
        <taxon>Sordariomycetidae</taxon>
        <taxon>Sordariales</taxon>
        <taxon>Lasiosphaeriaceae</taxon>
        <taxon>Lasiosphaeris</taxon>
    </lineage>
</organism>
<gene>
    <name evidence="1" type="ORF">B0H67DRAFT_590775</name>
</gene>
<accession>A0AA40A3K9</accession>
<protein>
    <submittedName>
        <fullName evidence="1">Uncharacterized protein</fullName>
    </submittedName>
</protein>
<dbReference type="EMBL" id="JAUKUA010000006">
    <property type="protein sequence ID" value="KAK0708615.1"/>
    <property type="molecule type" value="Genomic_DNA"/>
</dbReference>
<comment type="caution">
    <text evidence="1">The sequence shown here is derived from an EMBL/GenBank/DDBJ whole genome shotgun (WGS) entry which is preliminary data.</text>
</comment>
<dbReference type="AlphaFoldDB" id="A0AA40A3K9"/>
<name>A0AA40A3K9_9PEZI</name>
<reference evidence="1" key="1">
    <citation type="submission" date="2023-06" db="EMBL/GenBank/DDBJ databases">
        <title>Genome-scale phylogeny and comparative genomics of the fungal order Sordariales.</title>
        <authorList>
            <consortium name="Lawrence Berkeley National Laboratory"/>
            <person name="Hensen N."/>
            <person name="Bonometti L."/>
            <person name="Westerberg I."/>
            <person name="Brannstrom I.O."/>
            <person name="Guillou S."/>
            <person name="Cros-Aarteil S."/>
            <person name="Calhoun S."/>
            <person name="Haridas S."/>
            <person name="Kuo A."/>
            <person name="Mondo S."/>
            <person name="Pangilinan J."/>
            <person name="Riley R."/>
            <person name="Labutti K."/>
            <person name="Andreopoulos B."/>
            <person name="Lipzen A."/>
            <person name="Chen C."/>
            <person name="Yanf M."/>
            <person name="Daum C."/>
            <person name="Ng V."/>
            <person name="Clum A."/>
            <person name="Steindorff A."/>
            <person name="Ohm R."/>
            <person name="Martin F."/>
            <person name="Silar P."/>
            <person name="Natvig D."/>
            <person name="Lalanne C."/>
            <person name="Gautier V."/>
            <person name="Ament-Velasquez S.L."/>
            <person name="Kruys A."/>
            <person name="Hutchinson M.I."/>
            <person name="Powell A.J."/>
            <person name="Barry K."/>
            <person name="Miller A.N."/>
            <person name="Grigoriev I.V."/>
            <person name="Debuchy R."/>
            <person name="Gladieux P."/>
            <person name="Thoren M.H."/>
            <person name="Johannesson H."/>
        </authorList>
    </citation>
    <scope>NUCLEOTIDE SEQUENCE</scope>
    <source>
        <strain evidence="1">SMH4607-1</strain>
    </source>
</reference>
<proteinExistence type="predicted"/>
<dbReference type="Proteomes" id="UP001172102">
    <property type="component" value="Unassembled WGS sequence"/>
</dbReference>
<evidence type="ECO:0000313" key="2">
    <source>
        <dbReference type="Proteomes" id="UP001172102"/>
    </source>
</evidence>
<evidence type="ECO:0000313" key="1">
    <source>
        <dbReference type="EMBL" id="KAK0708615.1"/>
    </source>
</evidence>